<dbReference type="InterPro" id="IPR002104">
    <property type="entry name" value="Integrase_catalytic"/>
</dbReference>
<evidence type="ECO:0008006" key="9">
    <source>
        <dbReference type="Google" id="ProtNLM"/>
    </source>
</evidence>
<sequence>MIERFLAHLAGERGCSPATIAAYRSDLCSIERRAGPLDGLTPAALVAYLREEREAGRAASTIRRRLAALRSLANFAAAEGLFDTKPLGELTLPRRTEPLPRPLRQEELEALLAAARRRVERAVDKGSYKTLTPRQRALRDLALLELLYAAGLRVSEALSVDWAQLDLRTGYVRITGKGGRQRVVPVGETALRALARYRDALGQPKRADPVFCSRPGAALNRNRVNRLLAELAAEAGLDCALGPHRLRHSFATHLLAGGASVRLVKELLGHSRLVETQRYTRVEVSRLEQAHRESHPRSRRKD</sequence>
<dbReference type="InterPro" id="IPR004107">
    <property type="entry name" value="Integrase_SAM-like_N"/>
</dbReference>
<proteinExistence type="predicted"/>
<gene>
    <name evidence="7" type="ORF">A2Y64_03195</name>
</gene>
<keyword evidence="2 4" id="KW-0238">DNA-binding</keyword>
<dbReference type="InterPro" id="IPR010998">
    <property type="entry name" value="Integrase_recombinase_N"/>
</dbReference>
<feature type="domain" description="Tyr recombinase" evidence="5">
    <location>
        <begin position="98"/>
        <end position="292"/>
    </location>
</feature>
<comment type="caution">
    <text evidence="7">The sequence shown here is derived from an EMBL/GenBank/DDBJ whole genome shotgun (WGS) entry which is preliminary data.</text>
</comment>
<feature type="domain" description="Core-binding (CB)" evidence="6">
    <location>
        <begin position="1"/>
        <end position="77"/>
    </location>
</feature>
<dbReference type="PANTHER" id="PTHR30349:SF81">
    <property type="entry name" value="TYROSINE RECOMBINASE XERC"/>
    <property type="match status" value="1"/>
</dbReference>
<dbReference type="EMBL" id="MFAF01000118">
    <property type="protein sequence ID" value="OGD72522.1"/>
    <property type="molecule type" value="Genomic_DNA"/>
</dbReference>
<organism evidence="7 8">
    <name type="scientific">Candidatus Coatesbacteria bacterium RBG_13_66_14</name>
    <dbReference type="NCBI Taxonomy" id="1817816"/>
    <lineage>
        <taxon>Bacteria</taxon>
        <taxon>Candidatus Coatesiibacteriota</taxon>
    </lineage>
</organism>
<dbReference type="GO" id="GO:0006310">
    <property type="term" value="P:DNA recombination"/>
    <property type="evidence" value="ECO:0007669"/>
    <property type="project" value="UniProtKB-KW"/>
</dbReference>
<dbReference type="SUPFAM" id="SSF56349">
    <property type="entry name" value="DNA breaking-rejoining enzymes"/>
    <property type="match status" value="1"/>
</dbReference>
<reference evidence="7 8" key="1">
    <citation type="journal article" date="2016" name="Nat. Commun.">
        <title>Thousands of microbial genomes shed light on interconnected biogeochemical processes in an aquifer system.</title>
        <authorList>
            <person name="Anantharaman K."/>
            <person name="Brown C.T."/>
            <person name="Hug L.A."/>
            <person name="Sharon I."/>
            <person name="Castelle C.J."/>
            <person name="Probst A.J."/>
            <person name="Thomas B.C."/>
            <person name="Singh A."/>
            <person name="Wilkins M.J."/>
            <person name="Karaoz U."/>
            <person name="Brodie E.L."/>
            <person name="Williams K.H."/>
            <person name="Hubbard S.S."/>
            <person name="Banfield J.F."/>
        </authorList>
    </citation>
    <scope>NUCLEOTIDE SEQUENCE [LARGE SCALE GENOMIC DNA]</scope>
</reference>
<keyword evidence="1" id="KW-0229">DNA integration</keyword>
<dbReference type="PROSITE" id="PS51900">
    <property type="entry name" value="CB"/>
    <property type="match status" value="1"/>
</dbReference>
<evidence type="ECO:0000256" key="1">
    <source>
        <dbReference type="ARBA" id="ARBA00022908"/>
    </source>
</evidence>
<name>A0A1F5EYQ7_9BACT</name>
<dbReference type="GO" id="GO:0003677">
    <property type="term" value="F:DNA binding"/>
    <property type="evidence" value="ECO:0007669"/>
    <property type="project" value="UniProtKB-UniRule"/>
</dbReference>
<evidence type="ECO:0000256" key="3">
    <source>
        <dbReference type="ARBA" id="ARBA00023172"/>
    </source>
</evidence>
<dbReference type="GO" id="GO:0015074">
    <property type="term" value="P:DNA integration"/>
    <property type="evidence" value="ECO:0007669"/>
    <property type="project" value="UniProtKB-KW"/>
</dbReference>
<dbReference type="PROSITE" id="PS51898">
    <property type="entry name" value="TYR_RECOMBINASE"/>
    <property type="match status" value="1"/>
</dbReference>
<evidence type="ECO:0000313" key="7">
    <source>
        <dbReference type="EMBL" id="OGD72522.1"/>
    </source>
</evidence>
<dbReference type="InterPro" id="IPR013762">
    <property type="entry name" value="Integrase-like_cat_sf"/>
</dbReference>
<dbReference type="Proteomes" id="UP000177187">
    <property type="component" value="Unassembled WGS sequence"/>
</dbReference>
<accession>A0A1F5EYQ7</accession>
<evidence type="ECO:0000259" key="5">
    <source>
        <dbReference type="PROSITE" id="PS51898"/>
    </source>
</evidence>
<dbReference type="Gene3D" id="1.10.443.10">
    <property type="entry name" value="Intergrase catalytic core"/>
    <property type="match status" value="1"/>
</dbReference>
<dbReference type="InterPro" id="IPR050090">
    <property type="entry name" value="Tyrosine_recombinase_XerCD"/>
</dbReference>
<dbReference type="Pfam" id="PF02899">
    <property type="entry name" value="Phage_int_SAM_1"/>
    <property type="match status" value="1"/>
</dbReference>
<evidence type="ECO:0000313" key="8">
    <source>
        <dbReference type="Proteomes" id="UP000177187"/>
    </source>
</evidence>
<evidence type="ECO:0000259" key="6">
    <source>
        <dbReference type="PROSITE" id="PS51900"/>
    </source>
</evidence>
<dbReference type="Pfam" id="PF00589">
    <property type="entry name" value="Phage_integrase"/>
    <property type="match status" value="1"/>
</dbReference>
<dbReference type="Gene3D" id="1.10.150.130">
    <property type="match status" value="1"/>
</dbReference>
<dbReference type="AlphaFoldDB" id="A0A1F5EYQ7"/>
<dbReference type="STRING" id="1817816.A2Y64_03195"/>
<dbReference type="InterPro" id="IPR011010">
    <property type="entry name" value="DNA_brk_join_enz"/>
</dbReference>
<evidence type="ECO:0000256" key="2">
    <source>
        <dbReference type="ARBA" id="ARBA00023125"/>
    </source>
</evidence>
<keyword evidence="3" id="KW-0233">DNA recombination</keyword>
<evidence type="ECO:0000256" key="4">
    <source>
        <dbReference type="PROSITE-ProRule" id="PRU01248"/>
    </source>
</evidence>
<dbReference type="PANTHER" id="PTHR30349">
    <property type="entry name" value="PHAGE INTEGRASE-RELATED"/>
    <property type="match status" value="1"/>
</dbReference>
<dbReference type="InterPro" id="IPR044068">
    <property type="entry name" value="CB"/>
</dbReference>
<protein>
    <recommendedName>
        <fullName evidence="9">Tyrosine recombinase XerC</fullName>
    </recommendedName>
</protein>